<keyword evidence="6 16" id="KW-0132">Cell division</keyword>
<organism evidence="18 19">
    <name type="scientific">Bulleidia extructa W1219</name>
    <dbReference type="NCBI Taxonomy" id="679192"/>
    <lineage>
        <taxon>Bacteria</taxon>
        <taxon>Bacillati</taxon>
        <taxon>Bacillota</taxon>
        <taxon>Erysipelotrichia</taxon>
        <taxon>Erysipelotrichales</taxon>
        <taxon>Erysipelotrichaceae</taxon>
        <taxon>Bulleidia</taxon>
    </lineage>
</organism>
<evidence type="ECO:0000256" key="3">
    <source>
        <dbReference type="ARBA" id="ARBA00004496"/>
    </source>
</evidence>
<comment type="pathway">
    <text evidence="4 16">Cell wall biogenesis; peptidoglycan biosynthesis.</text>
</comment>
<comment type="caution">
    <text evidence="18">The sequence shown here is derived from an EMBL/GenBank/DDBJ whole genome shotgun (WGS) entry which is preliminary data.</text>
</comment>
<evidence type="ECO:0000259" key="17">
    <source>
        <dbReference type="PROSITE" id="PS51387"/>
    </source>
</evidence>
<comment type="catalytic activity">
    <reaction evidence="15 16">
        <text>UDP-N-acetyl-alpha-D-muramate + NADP(+) = UDP-N-acetyl-3-O-(1-carboxyvinyl)-alpha-D-glucosamine + NADPH + H(+)</text>
        <dbReference type="Rhea" id="RHEA:12248"/>
        <dbReference type="ChEBI" id="CHEBI:15378"/>
        <dbReference type="ChEBI" id="CHEBI:57783"/>
        <dbReference type="ChEBI" id="CHEBI:58349"/>
        <dbReference type="ChEBI" id="CHEBI:68483"/>
        <dbReference type="ChEBI" id="CHEBI:70757"/>
        <dbReference type="EC" id="1.3.1.98"/>
    </reaction>
</comment>
<comment type="cofactor">
    <cofactor evidence="1 16">
        <name>FAD</name>
        <dbReference type="ChEBI" id="CHEBI:57692"/>
    </cofactor>
</comment>
<dbReference type="GO" id="GO:0008762">
    <property type="term" value="F:UDP-N-acetylmuramate dehydrogenase activity"/>
    <property type="evidence" value="ECO:0007669"/>
    <property type="project" value="UniProtKB-UniRule"/>
</dbReference>
<dbReference type="EC" id="1.3.1.98" evidence="16"/>
<keyword evidence="9 16" id="KW-0521">NADP</keyword>
<keyword evidence="10 16" id="KW-0133">Cell shape</keyword>
<comment type="subcellular location">
    <subcellularLocation>
        <location evidence="3 16">Cytoplasm</location>
    </subcellularLocation>
</comment>
<keyword evidence="5 16" id="KW-0963">Cytoplasm</keyword>
<evidence type="ECO:0000256" key="1">
    <source>
        <dbReference type="ARBA" id="ARBA00001974"/>
    </source>
</evidence>
<dbReference type="GO" id="GO:0071949">
    <property type="term" value="F:FAD binding"/>
    <property type="evidence" value="ECO:0007669"/>
    <property type="project" value="InterPro"/>
</dbReference>
<evidence type="ECO:0000256" key="7">
    <source>
        <dbReference type="ARBA" id="ARBA00022630"/>
    </source>
</evidence>
<gene>
    <name evidence="16 18" type="primary">murB</name>
    <name evidence="18" type="ORF">HMPREF9013_0419</name>
</gene>
<accession>D2MQ71</accession>
<dbReference type="InterPro" id="IPR006094">
    <property type="entry name" value="Oxid_FAD_bind_N"/>
</dbReference>
<evidence type="ECO:0000313" key="18">
    <source>
        <dbReference type="EMBL" id="EFC05140.1"/>
    </source>
</evidence>
<dbReference type="OrthoDB" id="9804753at2"/>
<keyword evidence="8 16" id="KW-0274">FAD</keyword>
<comment type="similarity">
    <text evidence="16">Belongs to the MurB family.</text>
</comment>
<evidence type="ECO:0000256" key="9">
    <source>
        <dbReference type="ARBA" id="ARBA00022857"/>
    </source>
</evidence>
<keyword evidence="14 16" id="KW-0961">Cell wall biogenesis/degradation</keyword>
<evidence type="ECO:0000256" key="2">
    <source>
        <dbReference type="ARBA" id="ARBA00003921"/>
    </source>
</evidence>
<dbReference type="InterPro" id="IPR016169">
    <property type="entry name" value="FAD-bd_PCMH_sub2"/>
</dbReference>
<feature type="active site" description="Proton donor" evidence="16">
    <location>
        <position position="221"/>
    </location>
</feature>
<dbReference type="InterPro" id="IPR016166">
    <property type="entry name" value="FAD-bd_PCMH"/>
</dbReference>
<feature type="active site" evidence="16">
    <location>
        <position position="170"/>
    </location>
</feature>
<dbReference type="InterPro" id="IPR003170">
    <property type="entry name" value="MurB"/>
</dbReference>
<dbReference type="SUPFAM" id="SSF56176">
    <property type="entry name" value="FAD-binding/transporter-associated domain-like"/>
    <property type="match status" value="1"/>
</dbReference>
<dbReference type="InterPro" id="IPR036635">
    <property type="entry name" value="MurB_C_sf"/>
</dbReference>
<dbReference type="AlphaFoldDB" id="D2MQ71"/>
<reference evidence="19" key="1">
    <citation type="submission" date="2009-12" db="EMBL/GenBank/DDBJ databases">
        <title>Sequence of Clostridiales genomosp. BVAB3 str. UPII9-5.</title>
        <authorList>
            <person name="Madupu R."/>
            <person name="Durkin A.S."/>
            <person name="Torralba M."/>
            <person name="Methe B."/>
            <person name="Sutton G.G."/>
            <person name="Strausberg R.L."/>
            <person name="Nelson K.E."/>
        </authorList>
    </citation>
    <scope>NUCLEOTIDE SEQUENCE [LARGE SCALE GENOMIC DNA]</scope>
    <source>
        <strain evidence="19">W1219</strain>
    </source>
</reference>
<dbReference type="STRING" id="679192.HMPREF9013_0419"/>
<dbReference type="Pfam" id="PF01565">
    <property type="entry name" value="FAD_binding_4"/>
    <property type="match status" value="1"/>
</dbReference>
<dbReference type="HAMAP" id="MF_00037">
    <property type="entry name" value="MurB"/>
    <property type="match status" value="1"/>
</dbReference>
<feature type="domain" description="FAD-binding PCMH-type" evidence="17">
    <location>
        <begin position="26"/>
        <end position="192"/>
    </location>
</feature>
<dbReference type="Gene3D" id="3.30.43.10">
    <property type="entry name" value="Uridine Diphospho-n-acetylenolpyruvylglucosamine Reductase, domain 2"/>
    <property type="match status" value="1"/>
</dbReference>
<dbReference type="NCBIfam" id="NF010480">
    <property type="entry name" value="PRK13905.1"/>
    <property type="match status" value="1"/>
</dbReference>
<dbReference type="Pfam" id="PF02873">
    <property type="entry name" value="MurB_C"/>
    <property type="match status" value="1"/>
</dbReference>
<dbReference type="GO" id="GO:0071555">
    <property type="term" value="P:cell wall organization"/>
    <property type="evidence" value="ECO:0007669"/>
    <property type="project" value="UniProtKB-KW"/>
</dbReference>
<dbReference type="EMBL" id="ADFR01000016">
    <property type="protein sequence ID" value="EFC05140.1"/>
    <property type="molecule type" value="Genomic_DNA"/>
</dbReference>
<evidence type="ECO:0000313" key="19">
    <source>
        <dbReference type="Proteomes" id="UP000005017"/>
    </source>
</evidence>
<dbReference type="PROSITE" id="PS51387">
    <property type="entry name" value="FAD_PCMH"/>
    <property type="match status" value="1"/>
</dbReference>
<dbReference type="eggNOG" id="COG0812">
    <property type="taxonomic scope" value="Bacteria"/>
</dbReference>
<evidence type="ECO:0000256" key="8">
    <source>
        <dbReference type="ARBA" id="ARBA00022827"/>
    </source>
</evidence>
<dbReference type="InterPro" id="IPR016167">
    <property type="entry name" value="FAD-bd_PCMH_sub1"/>
</dbReference>
<evidence type="ECO:0000256" key="14">
    <source>
        <dbReference type="ARBA" id="ARBA00023316"/>
    </source>
</evidence>
<dbReference type="NCBIfam" id="TIGR00179">
    <property type="entry name" value="murB"/>
    <property type="match status" value="1"/>
</dbReference>
<dbReference type="UniPathway" id="UPA00219"/>
<dbReference type="RefSeq" id="WP_006627534.1">
    <property type="nucleotide sequence ID" value="NZ_ADFR01000016.1"/>
</dbReference>
<keyword evidence="13 16" id="KW-0131">Cell cycle</keyword>
<dbReference type="Gene3D" id="3.30.465.10">
    <property type="match status" value="1"/>
</dbReference>
<keyword evidence="11 16" id="KW-0573">Peptidoglycan synthesis</keyword>
<proteinExistence type="inferred from homology"/>
<evidence type="ECO:0000256" key="11">
    <source>
        <dbReference type="ARBA" id="ARBA00022984"/>
    </source>
</evidence>
<feature type="active site" evidence="16">
    <location>
        <position position="291"/>
    </location>
</feature>
<evidence type="ECO:0000256" key="16">
    <source>
        <dbReference type="HAMAP-Rule" id="MF_00037"/>
    </source>
</evidence>
<evidence type="ECO:0000256" key="10">
    <source>
        <dbReference type="ARBA" id="ARBA00022960"/>
    </source>
</evidence>
<keyword evidence="12 16" id="KW-0560">Oxidoreductase</keyword>
<name>D2MQ71_9FIRM</name>
<dbReference type="Gene3D" id="3.90.78.10">
    <property type="entry name" value="UDP-N-acetylenolpyruvoylglucosamine reductase, C-terminal domain"/>
    <property type="match status" value="1"/>
</dbReference>
<evidence type="ECO:0000256" key="15">
    <source>
        <dbReference type="ARBA" id="ARBA00048914"/>
    </source>
</evidence>
<evidence type="ECO:0000256" key="13">
    <source>
        <dbReference type="ARBA" id="ARBA00023306"/>
    </source>
</evidence>
<dbReference type="GO" id="GO:0008360">
    <property type="term" value="P:regulation of cell shape"/>
    <property type="evidence" value="ECO:0007669"/>
    <property type="project" value="UniProtKB-KW"/>
</dbReference>
<sequence length="302" mass="34458">MNIKEDLETYAKVEEGKSFSDLTTLHIGGLVRYVVYPDNLIALDGIIRILKKNQIPYKMVGKGSNLLASDEKFDGAVIRFDRHFNDYYIEGNEVIALAGCSTIALSNACMKAGLSGLEFSGGIPGTVGGNVFMNAGAYKENMADILKEVLVYLDGEFRWLSKEKCDFSYRHSIFKEHRDWIILAARYDLKKKPVEEIASLMSQRKQRRLSTQPLQYPSCGSIFKNPQGYYSWQLIDNIGYRGKRKGDAMVSEKHSNFIINMGRAKADDYLNLIQEIQEKVKESYQIDFVPEVEIFNWPEKKK</sequence>
<dbReference type="Proteomes" id="UP000005017">
    <property type="component" value="Unassembled WGS sequence"/>
</dbReference>
<dbReference type="InterPro" id="IPR011601">
    <property type="entry name" value="MurB_C"/>
</dbReference>
<dbReference type="GO" id="GO:0051301">
    <property type="term" value="P:cell division"/>
    <property type="evidence" value="ECO:0007669"/>
    <property type="project" value="UniProtKB-KW"/>
</dbReference>
<dbReference type="InterPro" id="IPR036318">
    <property type="entry name" value="FAD-bd_PCMH-like_sf"/>
</dbReference>
<dbReference type="GO" id="GO:0005829">
    <property type="term" value="C:cytosol"/>
    <property type="evidence" value="ECO:0007669"/>
    <property type="project" value="TreeGrafter"/>
</dbReference>
<comment type="function">
    <text evidence="2 16">Cell wall formation.</text>
</comment>
<dbReference type="SUPFAM" id="SSF56194">
    <property type="entry name" value="Uridine diphospho-N-Acetylenolpyruvylglucosamine reductase, MurB, C-terminal domain"/>
    <property type="match status" value="1"/>
</dbReference>
<protein>
    <recommendedName>
        <fullName evidence="16">UDP-N-acetylenolpyruvoylglucosamine reductase</fullName>
        <ecNumber evidence="16">1.3.1.98</ecNumber>
    </recommendedName>
    <alternativeName>
        <fullName evidence="16">UDP-N-acetylmuramate dehydrogenase</fullName>
    </alternativeName>
</protein>
<dbReference type="GO" id="GO:0009252">
    <property type="term" value="P:peptidoglycan biosynthetic process"/>
    <property type="evidence" value="ECO:0007669"/>
    <property type="project" value="UniProtKB-UniRule"/>
</dbReference>
<keyword evidence="19" id="KW-1185">Reference proteome</keyword>
<evidence type="ECO:0000256" key="4">
    <source>
        <dbReference type="ARBA" id="ARBA00004752"/>
    </source>
</evidence>
<evidence type="ECO:0000256" key="5">
    <source>
        <dbReference type="ARBA" id="ARBA00022490"/>
    </source>
</evidence>
<dbReference type="PANTHER" id="PTHR21071:SF4">
    <property type="entry name" value="UDP-N-ACETYLENOLPYRUVOYLGLUCOSAMINE REDUCTASE"/>
    <property type="match status" value="1"/>
</dbReference>
<keyword evidence="7 16" id="KW-0285">Flavoprotein</keyword>
<dbReference type="PANTHER" id="PTHR21071">
    <property type="entry name" value="UDP-N-ACETYLENOLPYRUVOYLGLUCOSAMINE REDUCTASE"/>
    <property type="match status" value="1"/>
</dbReference>
<evidence type="ECO:0000256" key="6">
    <source>
        <dbReference type="ARBA" id="ARBA00022618"/>
    </source>
</evidence>
<evidence type="ECO:0000256" key="12">
    <source>
        <dbReference type="ARBA" id="ARBA00023002"/>
    </source>
</evidence>